<dbReference type="PANTHER" id="PTHR46769">
    <property type="entry name" value="POLYCYSTIC KIDNEY AND HEPATIC DISEASE 1 (AUTOSOMAL RECESSIVE)-LIKE 1"/>
    <property type="match status" value="1"/>
</dbReference>
<name>A0AAW0SE29_SCYPA</name>
<dbReference type="EMBL" id="JARAKH010001069">
    <property type="protein sequence ID" value="KAK8373610.1"/>
    <property type="molecule type" value="Genomic_DNA"/>
</dbReference>
<reference evidence="3 4" key="1">
    <citation type="submission" date="2023-03" db="EMBL/GenBank/DDBJ databases">
        <title>High-quality genome of Scylla paramamosain provides insights in environmental adaptation.</title>
        <authorList>
            <person name="Zhang L."/>
        </authorList>
    </citation>
    <scope>NUCLEOTIDE SEQUENCE [LARGE SCALE GENOMIC DNA]</scope>
    <source>
        <strain evidence="3">LZ_2023a</strain>
        <tissue evidence="3">Muscle</tissue>
    </source>
</reference>
<keyword evidence="4" id="KW-1185">Reference proteome</keyword>
<comment type="caution">
    <text evidence="3">The sequence shown here is derived from an EMBL/GenBank/DDBJ whole genome shotgun (WGS) entry which is preliminary data.</text>
</comment>
<dbReference type="Proteomes" id="UP001487740">
    <property type="component" value="Unassembled WGS sequence"/>
</dbReference>
<evidence type="ECO:0000313" key="3">
    <source>
        <dbReference type="EMBL" id="KAK8373610.1"/>
    </source>
</evidence>
<feature type="region of interest" description="Disordered" evidence="2">
    <location>
        <begin position="481"/>
        <end position="507"/>
    </location>
</feature>
<feature type="compositionally biased region" description="Basic and acidic residues" evidence="2">
    <location>
        <begin position="489"/>
        <end position="500"/>
    </location>
</feature>
<evidence type="ECO:0000256" key="2">
    <source>
        <dbReference type="SAM" id="MobiDB-lite"/>
    </source>
</evidence>
<keyword evidence="1" id="KW-0732">Signal</keyword>
<dbReference type="PANTHER" id="PTHR46769:SF2">
    <property type="entry name" value="FIBROCYSTIN-L ISOFORM 2 PRECURSOR-RELATED"/>
    <property type="match status" value="1"/>
</dbReference>
<gene>
    <name evidence="3" type="ORF">O3P69_012653</name>
</gene>
<evidence type="ECO:0000256" key="1">
    <source>
        <dbReference type="ARBA" id="ARBA00022729"/>
    </source>
</evidence>
<dbReference type="AlphaFoldDB" id="A0AAW0SE29"/>
<sequence length="507" mass="55105">NISAGIVHDASCVVVPSWQAWKCLSLHHRLMIIESMDTDTEALVGTWTSSMDRWTEAGVLATWMTYEMAMTSMPLQVLRLHLPHSPSSEAVVLLIFPKPQRYDTYVDGVFVPPANLNTSAAGYKLLPENPTHPQAFLPMLDNAMGTSFFQRSAKLVHVVLCEGHILDIKTTPMITLTSGLMVKEDEFYEQNVVLNLASLFEVSPDNIRVISVMQELSKRQQGRLEAEVASAHTTSLNGEEEEGAIGGEVIPYKKLVQSLEKAQLCLSLLVSDPIEPPPKEAPPKATEEEGSVVILDAKLFYKQQEKEVAEKIKESLAVTEYAKPSSALVLSGVSSSVVQYTVFEMQLSFTVLDTEGAPTSDLGHKSDPWQVTASLLGGPPGAILMGTTTVPNRNGTAIFTNLSVSKPGEGYNLTFTITYPSYAPALTTTLEETFSLTKMSAAMVLQQPSIVQAGQPTTITVHFVDKDSGLVLNGLAFKRSSGAANTTPTRREDSNKDRSHGGAVTYE</sequence>
<accession>A0AAW0SE29</accession>
<dbReference type="InterPro" id="IPR052387">
    <property type="entry name" value="Fibrocystin"/>
</dbReference>
<organism evidence="3 4">
    <name type="scientific">Scylla paramamosain</name>
    <name type="common">Mud crab</name>
    <dbReference type="NCBI Taxonomy" id="85552"/>
    <lineage>
        <taxon>Eukaryota</taxon>
        <taxon>Metazoa</taxon>
        <taxon>Ecdysozoa</taxon>
        <taxon>Arthropoda</taxon>
        <taxon>Crustacea</taxon>
        <taxon>Multicrustacea</taxon>
        <taxon>Malacostraca</taxon>
        <taxon>Eumalacostraca</taxon>
        <taxon>Eucarida</taxon>
        <taxon>Decapoda</taxon>
        <taxon>Pleocyemata</taxon>
        <taxon>Brachyura</taxon>
        <taxon>Eubrachyura</taxon>
        <taxon>Portunoidea</taxon>
        <taxon>Portunidae</taxon>
        <taxon>Portuninae</taxon>
        <taxon>Scylla</taxon>
    </lineage>
</organism>
<proteinExistence type="predicted"/>
<feature type="non-terminal residue" evidence="3">
    <location>
        <position position="1"/>
    </location>
</feature>
<evidence type="ECO:0000313" key="4">
    <source>
        <dbReference type="Proteomes" id="UP001487740"/>
    </source>
</evidence>
<protein>
    <submittedName>
        <fullName evidence="3">Uncharacterized protein</fullName>
    </submittedName>
</protein>